<name>E0U7H0_GLOV7</name>
<dbReference type="Pfam" id="PF05154">
    <property type="entry name" value="TM2"/>
    <property type="match status" value="1"/>
</dbReference>
<evidence type="ECO:0000256" key="2">
    <source>
        <dbReference type="ARBA" id="ARBA00022692"/>
    </source>
</evidence>
<gene>
    <name evidence="7" type="ordered locus">Cyan7822_1676</name>
</gene>
<dbReference type="EMBL" id="CP002198">
    <property type="protein sequence ID" value="ADN13666.1"/>
    <property type="molecule type" value="Genomic_DNA"/>
</dbReference>
<keyword evidence="2 5" id="KW-0812">Transmembrane</keyword>
<dbReference type="HOGENOM" id="CLU_133283_0_0_3"/>
<dbReference type="RefSeq" id="WP_013321773.1">
    <property type="nucleotide sequence ID" value="NC_014501.1"/>
</dbReference>
<protein>
    <submittedName>
        <fullName evidence="7">TM2 domain containing protein</fullName>
    </submittedName>
</protein>
<evidence type="ECO:0000313" key="7">
    <source>
        <dbReference type="EMBL" id="ADN13666.1"/>
    </source>
</evidence>
<evidence type="ECO:0000313" key="8">
    <source>
        <dbReference type="Proteomes" id="UP000008206"/>
    </source>
</evidence>
<keyword evidence="4 5" id="KW-0472">Membrane</keyword>
<feature type="transmembrane region" description="Helical" evidence="5">
    <location>
        <begin position="7"/>
        <end position="26"/>
    </location>
</feature>
<keyword evidence="3 5" id="KW-1133">Transmembrane helix</keyword>
<evidence type="ECO:0000259" key="6">
    <source>
        <dbReference type="Pfam" id="PF05154"/>
    </source>
</evidence>
<dbReference type="STRING" id="497965.Cyan7822_1676"/>
<dbReference type="KEGG" id="cyj:Cyan7822_1676"/>
<feature type="transmembrane region" description="Helical" evidence="5">
    <location>
        <begin position="32"/>
        <end position="53"/>
    </location>
</feature>
<dbReference type="OrthoDB" id="472871at2"/>
<organism evidence="7 8">
    <name type="scientific">Gloeothece verrucosa (strain PCC 7822)</name>
    <name type="common">Cyanothece sp. (strain PCC 7822)</name>
    <dbReference type="NCBI Taxonomy" id="497965"/>
    <lineage>
        <taxon>Bacteria</taxon>
        <taxon>Bacillati</taxon>
        <taxon>Cyanobacteriota</taxon>
        <taxon>Cyanophyceae</taxon>
        <taxon>Oscillatoriophycideae</taxon>
        <taxon>Chroococcales</taxon>
        <taxon>Aphanothecaceae</taxon>
        <taxon>Gloeothece</taxon>
        <taxon>Gloeothece verrucosa</taxon>
    </lineage>
</organism>
<dbReference type="GO" id="GO:0016020">
    <property type="term" value="C:membrane"/>
    <property type="evidence" value="ECO:0007669"/>
    <property type="project" value="UniProtKB-SubCell"/>
</dbReference>
<evidence type="ECO:0000256" key="4">
    <source>
        <dbReference type="ARBA" id="ARBA00023136"/>
    </source>
</evidence>
<dbReference type="InterPro" id="IPR007829">
    <property type="entry name" value="TM2"/>
</dbReference>
<dbReference type="eggNOG" id="COG2314">
    <property type="taxonomic scope" value="Bacteria"/>
</dbReference>
<dbReference type="AlphaFoldDB" id="E0U7H0"/>
<sequence>MDKRQSSYILWLGFLFGFGGLHRIYNGKITTGLIWLMTWGLFGFGQFFDLFLIPSMVEENALPTKDRPQLGRNEKYGSANVELVEPNKENLMVRLVKAAHAQGGKISVTQGVLATGVGFKQVESVLMEMAKTGYVSIDNDPKTGIVVYSLYEYS</sequence>
<feature type="domain" description="TM2" evidence="6">
    <location>
        <begin position="10"/>
        <end position="51"/>
    </location>
</feature>
<accession>E0U7H0</accession>
<evidence type="ECO:0000256" key="1">
    <source>
        <dbReference type="ARBA" id="ARBA00004141"/>
    </source>
</evidence>
<reference evidence="8" key="1">
    <citation type="journal article" date="2011" name="MBio">
        <title>Novel metabolic attributes of the genus Cyanothece, comprising a group of unicellular nitrogen-fixing Cyanobacteria.</title>
        <authorList>
            <person name="Bandyopadhyay A."/>
            <person name="Elvitigala T."/>
            <person name="Welsh E."/>
            <person name="Stockel J."/>
            <person name="Liberton M."/>
            <person name="Min H."/>
            <person name="Sherman L.A."/>
            <person name="Pakrasi H.B."/>
        </authorList>
    </citation>
    <scope>NUCLEOTIDE SEQUENCE [LARGE SCALE GENOMIC DNA]</scope>
    <source>
        <strain evidence="8">PCC 7822</strain>
    </source>
</reference>
<comment type="subcellular location">
    <subcellularLocation>
        <location evidence="1">Membrane</location>
        <topology evidence="1">Multi-pass membrane protein</topology>
    </subcellularLocation>
</comment>
<evidence type="ECO:0000256" key="5">
    <source>
        <dbReference type="SAM" id="Phobius"/>
    </source>
</evidence>
<dbReference type="Proteomes" id="UP000008206">
    <property type="component" value="Chromosome"/>
</dbReference>
<keyword evidence="8" id="KW-1185">Reference proteome</keyword>
<evidence type="ECO:0000256" key="3">
    <source>
        <dbReference type="ARBA" id="ARBA00022989"/>
    </source>
</evidence>
<proteinExistence type="predicted"/>